<dbReference type="PROSITE" id="PS51257">
    <property type="entry name" value="PROKAR_LIPOPROTEIN"/>
    <property type="match status" value="1"/>
</dbReference>
<evidence type="ECO:0000313" key="4">
    <source>
        <dbReference type="Proteomes" id="UP000324022"/>
    </source>
</evidence>
<gene>
    <name evidence="3" type="ORF">UTRI_01712_B</name>
</gene>
<proteinExistence type="inferred from homology"/>
<dbReference type="InterPro" id="IPR036291">
    <property type="entry name" value="NAD(P)-bd_dom_sf"/>
</dbReference>
<name>A0A5C3E3P3_9BASI</name>
<organism evidence="3 4">
    <name type="scientific">Ustilago trichophora</name>
    <dbReference type="NCBI Taxonomy" id="86804"/>
    <lineage>
        <taxon>Eukaryota</taxon>
        <taxon>Fungi</taxon>
        <taxon>Dikarya</taxon>
        <taxon>Basidiomycota</taxon>
        <taxon>Ustilaginomycotina</taxon>
        <taxon>Ustilaginomycetes</taxon>
        <taxon>Ustilaginales</taxon>
        <taxon>Ustilaginaceae</taxon>
        <taxon>Ustilago</taxon>
    </lineage>
</organism>
<dbReference type="Gene3D" id="3.40.50.720">
    <property type="entry name" value="NAD(P)-binding Rossmann-like Domain"/>
    <property type="match status" value="1"/>
</dbReference>
<accession>A0A5C3E3P3</accession>
<evidence type="ECO:0000313" key="3">
    <source>
        <dbReference type="EMBL" id="SPO24740.1"/>
    </source>
</evidence>
<keyword evidence="2" id="KW-0560">Oxidoreductase</keyword>
<dbReference type="AlphaFoldDB" id="A0A5C3E3P3"/>
<dbReference type="OrthoDB" id="9876299at2759"/>
<sequence>MSIRIIATGGHSGLGFEALKTLLASPALASGCSLTLMVRDQHSAPVSLARQKLTQQFKAARGMPSAPVSGTAPELSIETCNMDLASLSSVRKAASSIKSQLQSSQNSASGLDIFLLNAAVAKTNRETVIDQDRASGKVTYPSDHLIGENSRIETTACVNHIAHLLFISSLVPTIAENAKNGRKTRIVFTGSALHRSIQDPAMLDSFFSSSSNGNTQPWTLRETYAASKFLQMLGVRALRRRIEHALKAHLVSPGSVEVVVVQPGFVPQTGLSRESGLLTRFAMSYVLPWAPFTTSLDDAGKYIANACTVNLSTSDIKSEDDVDGFHSQENLVRSALLEVHAKKQRFGKLDSRSADVKLQEQWWPAACDHV</sequence>
<evidence type="ECO:0000256" key="1">
    <source>
        <dbReference type="ARBA" id="ARBA00006484"/>
    </source>
</evidence>
<comment type="similarity">
    <text evidence="1">Belongs to the short-chain dehydrogenases/reductases (SDR) family.</text>
</comment>
<dbReference type="EMBL" id="OOIN01000008">
    <property type="protein sequence ID" value="SPO24740.1"/>
    <property type="molecule type" value="Genomic_DNA"/>
</dbReference>
<reference evidence="3 4" key="1">
    <citation type="submission" date="2018-03" db="EMBL/GenBank/DDBJ databases">
        <authorList>
            <person name="Guldener U."/>
        </authorList>
    </citation>
    <scope>NUCLEOTIDE SEQUENCE [LARGE SCALE GENOMIC DNA]</scope>
    <source>
        <strain evidence="3 4">NBRC100155</strain>
    </source>
</reference>
<dbReference type="PANTHER" id="PTHR24320">
    <property type="entry name" value="RETINOL DEHYDROGENASE"/>
    <property type="match status" value="1"/>
</dbReference>
<dbReference type="SUPFAM" id="SSF51735">
    <property type="entry name" value="NAD(P)-binding Rossmann-fold domains"/>
    <property type="match status" value="1"/>
</dbReference>
<evidence type="ECO:0000256" key="2">
    <source>
        <dbReference type="ARBA" id="ARBA00023002"/>
    </source>
</evidence>
<dbReference type="GO" id="GO:0016491">
    <property type="term" value="F:oxidoreductase activity"/>
    <property type="evidence" value="ECO:0007669"/>
    <property type="project" value="UniProtKB-KW"/>
</dbReference>
<protein>
    <submittedName>
        <fullName evidence="3">Uncharacterized protein</fullName>
    </submittedName>
</protein>
<dbReference type="PANTHER" id="PTHR24320:SF148">
    <property type="entry name" value="NAD(P)-BINDING ROSSMANN-FOLD SUPERFAMILY PROTEIN"/>
    <property type="match status" value="1"/>
</dbReference>
<dbReference type="Proteomes" id="UP000324022">
    <property type="component" value="Unassembled WGS sequence"/>
</dbReference>
<keyword evidence="4" id="KW-1185">Reference proteome</keyword>